<name>A0ABV7IUW5_9SPHN</name>
<dbReference type="RefSeq" id="WP_379510376.1">
    <property type="nucleotide sequence ID" value="NZ_JBHRTQ010000010.1"/>
</dbReference>
<sequence length="403" mass="44754">MAFDLRTLSRRDLRRLAGELWADPRCDGIAPAVVEAAVAAGASSLDRTLVTAYLRHFPRGHCAFDFLRGAAAHVAERRDWPWRQRGQDWCLWDPEAGPDSVARALLTGPDSAPVLRDAGLEADLAQGAFTAAALDMACLRAGEAQDKSARQMGEKLIDLVNTAPVSPRAGMLVHGLLQPWLQQSPPDDYKDRLSAFLLTRYGHPKLQSGQWQAIEAEMPGQGATRLVGLLTGWLIRRAVRQFFAVVGATTNDPQQWAAREAFWKSYLDDDAIDDAWFAFGRQAELAARGMVENGSYGQITGSGADPSHSALILSIGDVRIAEWSHNGSCRFWNREDRQAPDPYNKQYFGLPLRAMNGGRGYEDGFAAIPHQSGWERKFASFIHRHSGRRHPLYGEGLWTRSWY</sequence>
<dbReference type="Pfam" id="PF15611">
    <property type="entry name" value="EH_Signature"/>
    <property type="match status" value="1"/>
</dbReference>
<organism evidence="2 3">
    <name type="scientific">Novosphingobium bradum</name>
    <dbReference type="NCBI Taxonomy" id="1737444"/>
    <lineage>
        <taxon>Bacteria</taxon>
        <taxon>Pseudomonadati</taxon>
        <taxon>Pseudomonadota</taxon>
        <taxon>Alphaproteobacteria</taxon>
        <taxon>Sphingomonadales</taxon>
        <taxon>Sphingomonadaceae</taxon>
        <taxon>Novosphingobium</taxon>
    </lineage>
</organism>
<dbReference type="EMBL" id="JBHRTQ010000010">
    <property type="protein sequence ID" value="MFC3175001.1"/>
    <property type="molecule type" value="Genomic_DNA"/>
</dbReference>
<evidence type="ECO:0000313" key="2">
    <source>
        <dbReference type="EMBL" id="MFC3175001.1"/>
    </source>
</evidence>
<dbReference type="Proteomes" id="UP001595604">
    <property type="component" value="Unassembled WGS sequence"/>
</dbReference>
<reference evidence="3" key="1">
    <citation type="journal article" date="2019" name="Int. J. Syst. Evol. Microbiol.">
        <title>The Global Catalogue of Microorganisms (GCM) 10K type strain sequencing project: providing services to taxonomists for standard genome sequencing and annotation.</title>
        <authorList>
            <consortium name="The Broad Institute Genomics Platform"/>
            <consortium name="The Broad Institute Genome Sequencing Center for Infectious Disease"/>
            <person name="Wu L."/>
            <person name="Ma J."/>
        </authorList>
    </citation>
    <scope>NUCLEOTIDE SEQUENCE [LARGE SCALE GENOMIC DNA]</scope>
    <source>
        <strain evidence="3">KCTC 42984</strain>
    </source>
</reference>
<keyword evidence="3" id="KW-1185">Reference proteome</keyword>
<feature type="domain" description="Zorya protein ZorC EH" evidence="1">
    <location>
        <begin position="47"/>
        <end position="380"/>
    </location>
</feature>
<accession>A0ABV7IUW5</accession>
<dbReference type="InterPro" id="IPR028943">
    <property type="entry name" value="ZorC_EH_Signature_dom"/>
</dbReference>
<evidence type="ECO:0000313" key="3">
    <source>
        <dbReference type="Proteomes" id="UP001595604"/>
    </source>
</evidence>
<comment type="caution">
    <text evidence="2">The sequence shown here is derived from an EMBL/GenBank/DDBJ whole genome shotgun (WGS) entry which is preliminary data.</text>
</comment>
<gene>
    <name evidence="2" type="ORF">ACFOD9_12145</name>
</gene>
<protein>
    <submittedName>
        <fullName evidence="2">EH signature domain-containing protein</fullName>
    </submittedName>
</protein>
<proteinExistence type="predicted"/>
<evidence type="ECO:0000259" key="1">
    <source>
        <dbReference type="Pfam" id="PF15611"/>
    </source>
</evidence>